<dbReference type="InterPro" id="IPR017792">
    <property type="entry name" value="UAAP1"/>
</dbReference>
<dbReference type="Proteomes" id="UP000480556">
    <property type="component" value="Unassembled WGS sequence"/>
</dbReference>
<dbReference type="RefSeq" id="WP_153389492.1">
    <property type="nucleotide sequence ID" value="NZ_WITK01000032.1"/>
</dbReference>
<protein>
    <submittedName>
        <fullName evidence="2">DUF1989 domain-containing protein</fullName>
    </submittedName>
</protein>
<dbReference type="PANTHER" id="PTHR31527">
    <property type="entry name" value="RE64534P"/>
    <property type="match status" value="1"/>
</dbReference>
<name>A0AA90W6W6_9GAMM</name>
<feature type="domain" description="DUF1989" evidence="1">
    <location>
        <begin position="19"/>
        <end position="188"/>
    </location>
</feature>
<comment type="caution">
    <text evidence="2">The sequence shown here is derived from an EMBL/GenBank/DDBJ whole genome shotgun (WGS) entry which is preliminary data.</text>
</comment>
<sequence>METIENIYHNNQPLWVECLPSGHHWSARIQRGAVLQLKSLGQNANVSLYCVNSEDKFERYNMPDSLKGQHAAFLSTGHILASDLGRAMISIVKDDHGWNDAFCAPSTAQQIEKQFGTKNFQDARNEMYRNGKDSLLLEMTKFGLSATDLSSTLNLFSKVQPDDNGNLSYVASDNTDQVIELRFEMDCLVFLSSAPHALDNSTEYASADVQLSLYKALPLGDSDVCRDSCPQNQRAFQNNNRYYALTA</sequence>
<gene>
    <name evidence="2" type="ORF">GHJ48_13330</name>
</gene>
<dbReference type="EMBL" id="WITK01000032">
    <property type="protein sequence ID" value="MQW93357.1"/>
    <property type="molecule type" value="Genomic_DNA"/>
</dbReference>
<reference evidence="2 3" key="1">
    <citation type="submission" date="2019-10" db="EMBL/GenBank/DDBJ databases">
        <authorList>
            <person name="Dong K."/>
        </authorList>
    </citation>
    <scope>NUCLEOTIDE SEQUENCE [LARGE SCALE GENOMIC DNA]</scope>
    <source>
        <strain evidence="3">dk771</strain>
    </source>
</reference>
<dbReference type="NCBIfam" id="TIGR03425">
    <property type="entry name" value="urea_degr_2"/>
    <property type="match status" value="1"/>
</dbReference>
<dbReference type="Pfam" id="PF09347">
    <property type="entry name" value="DUF1989"/>
    <property type="match status" value="1"/>
</dbReference>
<dbReference type="InterPro" id="IPR018959">
    <property type="entry name" value="DUF1989"/>
</dbReference>
<accession>A0AA90W6W6</accession>
<dbReference type="PANTHER" id="PTHR31527:SF0">
    <property type="entry name" value="RE64534P"/>
    <property type="match status" value="1"/>
</dbReference>
<evidence type="ECO:0000259" key="1">
    <source>
        <dbReference type="Pfam" id="PF09347"/>
    </source>
</evidence>
<organism evidence="2 3">
    <name type="scientific">Acinetobacter wanghuae</name>
    <dbReference type="NCBI Taxonomy" id="2662362"/>
    <lineage>
        <taxon>Bacteria</taxon>
        <taxon>Pseudomonadati</taxon>
        <taxon>Pseudomonadota</taxon>
        <taxon>Gammaproteobacteria</taxon>
        <taxon>Moraxellales</taxon>
        <taxon>Moraxellaceae</taxon>
        <taxon>Acinetobacter</taxon>
    </lineage>
</organism>
<proteinExistence type="predicted"/>
<evidence type="ECO:0000313" key="2">
    <source>
        <dbReference type="EMBL" id="MQW93357.1"/>
    </source>
</evidence>
<evidence type="ECO:0000313" key="3">
    <source>
        <dbReference type="Proteomes" id="UP000480556"/>
    </source>
</evidence>
<dbReference type="AlphaFoldDB" id="A0AA90W6W6"/>